<sequence length="101" mass="11395">MSTTDSVKKLQPHWWRKTLAGGAGGFALALLIVGLFAWYGPGGIRAADKVQFNMWMITPLWMLIFSLTYLFRTGWRALLFMLVVNTVGWSVFLMLRGDLPA</sequence>
<organism evidence="2 3">
    <name type="scientific">Thalassolituus marinus</name>
    <dbReference type="NCBI Taxonomy" id="671053"/>
    <lineage>
        <taxon>Bacteria</taxon>
        <taxon>Pseudomonadati</taxon>
        <taxon>Pseudomonadota</taxon>
        <taxon>Gammaproteobacteria</taxon>
        <taxon>Oceanospirillales</taxon>
        <taxon>Oceanospirillaceae</taxon>
        <taxon>Thalassolituus</taxon>
    </lineage>
</organism>
<feature type="transmembrane region" description="Helical" evidence="1">
    <location>
        <begin position="52"/>
        <end position="71"/>
    </location>
</feature>
<reference evidence="2 3" key="1">
    <citation type="submission" date="2020-12" db="EMBL/GenBank/DDBJ databases">
        <title>Novel Thalassolituus-related marine hydrocarbonoclastic bacteria mediated algae-derived hydrocarbons mineralization in twilight zone of the northern South China Sea.</title>
        <authorList>
            <person name="Dong C."/>
        </authorList>
    </citation>
    <scope>NUCLEOTIDE SEQUENCE [LARGE SCALE GENOMIC DNA]</scope>
    <source>
        <strain evidence="2 3">IMCC1826</strain>
    </source>
</reference>
<gene>
    <name evidence="2" type="ORF">I9W95_16885</name>
</gene>
<evidence type="ECO:0000313" key="2">
    <source>
        <dbReference type="EMBL" id="MCA6065274.1"/>
    </source>
</evidence>
<protein>
    <submittedName>
        <fullName evidence="2">Uncharacterized protein</fullName>
    </submittedName>
</protein>
<feature type="transmembrane region" description="Helical" evidence="1">
    <location>
        <begin position="20"/>
        <end position="40"/>
    </location>
</feature>
<name>A0ABS7ZU95_9GAMM</name>
<comment type="caution">
    <text evidence="2">The sequence shown here is derived from an EMBL/GenBank/DDBJ whole genome shotgun (WGS) entry which is preliminary data.</text>
</comment>
<evidence type="ECO:0000256" key="1">
    <source>
        <dbReference type="SAM" id="Phobius"/>
    </source>
</evidence>
<keyword evidence="3" id="KW-1185">Reference proteome</keyword>
<keyword evidence="1" id="KW-0812">Transmembrane</keyword>
<keyword evidence="1" id="KW-0472">Membrane</keyword>
<dbReference type="RefSeq" id="WP_225677060.1">
    <property type="nucleotide sequence ID" value="NZ_JAEDAH010000103.1"/>
</dbReference>
<proteinExistence type="predicted"/>
<dbReference type="EMBL" id="JAEDAH010000103">
    <property type="protein sequence ID" value="MCA6065274.1"/>
    <property type="molecule type" value="Genomic_DNA"/>
</dbReference>
<accession>A0ABS7ZU95</accession>
<dbReference type="Proteomes" id="UP000714380">
    <property type="component" value="Unassembled WGS sequence"/>
</dbReference>
<evidence type="ECO:0000313" key="3">
    <source>
        <dbReference type="Proteomes" id="UP000714380"/>
    </source>
</evidence>
<keyword evidence="1" id="KW-1133">Transmembrane helix</keyword>
<feature type="transmembrane region" description="Helical" evidence="1">
    <location>
        <begin position="77"/>
        <end position="95"/>
    </location>
</feature>